<proteinExistence type="predicted"/>
<keyword evidence="1" id="KW-0812">Transmembrane</keyword>
<name>A0AAN6RK84_9PLEO</name>
<keyword evidence="1" id="KW-1133">Transmembrane helix</keyword>
<dbReference type="AlphaFoldDB" id="A0AAN6RK84"/>
<feature type="transmembrane region" description="Helical" evidence="1">
    <location>
        <begin position="55"/>
        <end position="76"/>
    </location>
</feature>
<evidence type="ECO:0000256" key="1">
    <source>
        <dbReference type="SAM" id="Phobius"/>
    </source>
</evidence>
<feature type="transmembrane region" description="Helical" evidence="1">
    <location>
        <begin position="216"/>
        <end position="234"/>
    </location>
</feature>
<gene>
    <name evidence="2" type="ORF">GRF29_28g2138108</name>
</gene>
<feature type="transmembrane region" description="Helical" evidence="1">
    <location>
        <begin position="246"/>
        <end position="269"/>
    </location>
</feature>
<organism evidence="2 3">
    <name type="scientific">Pseudopithomyces chartarum</name>
    <dbReference type="NCBI Taxonomy" id="1892770"/>
    <lineage>
        <taxon>Eukaryota</taxon>
        <taxon>Fungi</taxon>
        <taxon>Dikarya</taxon>
        <taxon>Ascomycota</taxon>
        <taxon>Pezizomycotina</taxon>
        <taxon>Dothideomycetes</taxon>
        <taxon>Pleosporomycetidae</taxon>
        <taxon>Pleosporales</taxon>
        <taxon>Massarineae</taxon>
        <taxon>Didymosphaeriaceae</taxon>
        <taxon>Pseudopithomyces</taxon>
    </lineage>
</organism>
<feature type="transmembrane region" description="Helical" evidence="1">
    <location>
        <begin position="399"/>
        <end position="423"/>
    </location>
</feature>
<evidence type="ECO:0000313" key="2">
    <source>
        <dbReference type="EMBL" id="KAK3214131.1"/>
    </source>
</evidence>
<keyword evidence="1" id="KW-0472">Membrane</keyword>
<dbReference type="Proteomes" id="UP001280581">
    <property type="component" value="Unassembled WGS sequence"/>
</dbReference>
<evidence type="ECO:0000313" key="3">
    <source>
        <dbReference type="Proteomes" id="UP001280581"/>
    </source>
</evidence>
<feature type="transmembrane region" description="Helical" evidence="1">
    <location>
        <begin position="24"/>
        <end position="43"/>
    </location>
</feature>
<accession>A0AAN6RK84</accession>
<protein>
    <submittedName>
        <fullName evidence="2">Uncharacterized protein</fullName>
    </submittedName>
</protein>
<feature type="transmembrane region" description="Helical" evidence="1">
    <location>
        <begin position="359"/>
        <end position="379"/>
    </location>
</feature>
<dbReference type="EMBL" id="WVTA01000004">
    <property type="protein sequence ID" value="KAK3214131.1"/>
    <property type="molecule type" value="Genomic_DNA"/>
</dbReference>
<comment type="caution">
    <text evidence="2">The sequence shown here is derived from an EMBL/GenBank/DDBJ whole genome shotgun (WGS) entry which is preliminary data.</text>
</comment>
<keyword evidence="3" id="KW-1185">Reference proteome</keyword>
<reference evidence="2 3" key="1">
    <citation type="submission" date="2021-02" db="EMBL/GenBank/DDBJ databases">
        <title>Genome assembly of Pseudopithomyces chartarum.</title>
        <authorList>
            <person name="Jauregui R."/>
            <person name="Singh J."/>
            <person name="Voisey C."/>
        </authorList>
    </citation>
    <scope>NUCLEOTIDE SEQUENCE [LARGE SCALE GENOMIC DNA]</scope>
    <source>
        <strain evidence="2 3">AGR01</strain>
    </source>
</reference>
<feature type="transmembrane region" description="Helical" evidence="1">
    <location>
        <begin position="327"/>
        <end position="347"/>
    </location>
</feature>
<sequence length="439" mass="49617">MTVSVPEGTTDHGTPNLICPPTQWFDIIVFFFINYLAHVFTLISSPGATPRELFLTGLAALLVPASGIIRSFRWIFSHAAMCTENPVEQAIRAGAVCMLLREENIDPNGQRDEKISGIFKNDRARIIPLDREIHGTFIPPKDTGDYHLVQVPPNTPITEITREAVSSIYHRRMKTSWDRMKSWVSRAVREEEKLTPASSTTPPKLADLYLPHTWNIVQLLVGLIQAVYGVNTLYKATDNQIRHYGIAAFGLTVTPYAFMSLVNIVASILTPSYPAMYLMWTPDLERAKVKHGWQAEGYIAKLDVKKPRGERSKIPFGYLDNQDLRSYLYKLSVCLSVVAPIAVNLGVSKARLARENNQVDRIAWILLWLLSGVISPLYLQYVERVFSGQWIRKKGNWSVVVFWFLYTSLLWVPGIGGMVHVGLMLEEYGACTKLDFNPF</sequence>